<dbReference type="CDD" id="cd00118">
    <property type="entry name" value="LysM"/>
    <property type="match status" value="3"/>
</dbReference>
<dbReference type="AlphaFoldDB" id="A0AAD6CT32"/>
<evidence type="ECO:0000313" key="5">
    <source>
        <dbReference type="Proteomes" id="UP001220324"/>
    </source>
</evidence>
<gene>
    <name evidence="4" type="ORF">N7494_007714</name>
</gene>
<dbReference type="Pfam" id="PF01476">
    <property type="entry name" value="LysM"/>
    <property type="match status" value="3"/>
</dbReference>
<comment type="caution">
    <text evidence="4">The sequence shown here is derived from an EMBL/GenBank/DDBJ whole genome shotgun (WGS) entry which is preliminary data.</text>
</comment>
<dbReference type="InterPro" id="IPR018392">
    <property type="entry name" value="LysM"/>
</dbReference>
<protein>
    <recommendedName>
        <fullName evidence="3">LysM domain-containing protein</fullName>
    </recommendedName>
</protein>
<dbReference type="InterPro" id="IPR036779">
    <property type="entry name" value="LysM_dom_sf"/>
</dbReference>
<dbReference type="SUPFAM" id="SSF54106">
    <property type="entry name" value="LysM domain"/>
    <property type="match status" value="3"/>
</dbReference>
<keyword evidence="2" id="KW-0843">Virulence</keyword>
<dbReference type="Proteomes" id="UP001220324">
    <property type="component" value="Unassembled WGS sequence"/>
</dbReference>
<evidence type="ECO:0000256" key="2">
    <source>
        <dbReference type="ARBA" id="ARBA00023026"/>
    </source>
</evidence>
<dbReference type="PANTHER" id="PTHR34997:SF1">
    <property type="entry name" value="PEPTIDOGLYCAN-BINDING LYSIN DOMAIN"/>
    <property type="match status" value="1"/>
</dbReference>
<evidence type="ECO:0000259" key="3">
    <source>
        <dbReference type="PROSITE" id="PS51782"/>
    </source>
</evidence>
<evidence type="ECO:0000256" key="1">
    <source>
        <dbReference type="ARBA" id="ARBA00022669"/>
    </source>
</evidence>
<evidence type="ECO:0000313" key="4">
    <source>
        <dbReference type="EMBL" id="KAJ5538235.1"/>
    </source>
</evidence>
<feature type="domain" description="LysM" evidence="3">
    <location>
        <begin position="385"/>
        <end position="431"/>
    </location>
</feature>
<feature type="domain" description="LysM" evidence="3">
    <location>
        <begin position="472"/>
        <end position="518"/>
    </location>
</feature>
<accession>A0AAD6CT32</accession>
<dbReference type="PROSITE" id="PS51782">
    <property type="entry name" value="LYSM"/>
    <property type="match status" value="3"/>
</dbReference>
<sequence length="520" mass="56732">MVILDEAVWPTYTNKCYFDVSDGFWTYVQDVDGTCLDPFEFEFEDASPMAGLNQMAAWDYYVEKSDPIDDDNYGWSETLDFDEYPLLIQCSSCSLQKFKYGLESTWGNIWDNITAQVWANMQLNCGWDNETIVPFNDYTAYENVNNTFDWDPVPPTTICPQTLNITGSMNMTCQEAATYFEVPTGGLNNLNNDLNCLTLINRTICAPLSCSITVVDVNTSIIHVTEWVDQYGNFTLTQFLTWNPYIGLPVMANGDTVCSGPPSGIYVPSLATASATVFTSAASPTAPIPSGTDSDCGLYYTVQSGDDCALICEEYDLTFDQFREMNPSINSTCGNLLLGDDYCVAPVNGGFTATSTTGTATASVTSSFVTPPGETVTGTTPECYEWYVVQSGDGCDTIESEYGLTEAEFIALNTYIDTACDNLWPGYSYCVSGIPSASITSSTQVVTATSTASGTIITPTPTQTGMMSGCTKFYEAQSGDGCWGISVDEDITEDEFIDWNPAVGVNCTGLWPDYYYCVAV</sequence>
<dbReference type="GO" id="GO:0008061">
    <property type="term" value="F:chitin binding"/>
    <property type="evidence" value="ECO:0007669"/>
    <property type="project" value="UniProtKB-KW"/>
</dbReference>
<organism evidence="4 5">
    <name type="scientific">Penicillium frequentans</name>
    <dbReference type="NCBI Taxonomy" id="3151616"/>
    <lineage>
        <taxon>Eukaryota</taxon>
        <taxon>Fungi</taxon>
        <taxon>Dikarya</taxon>
        <taxon>Ascomycota</taxon>
        <taxon>Pezizomycotina</taxon>
        <taxon>Eurotiomycetes</taxon>
        <taxon>Eurotiomycetidae</taxon>
        <taxon>Eurotiales</taxon>
        <taxon>Aspergillaceae</taxon>
        <taxon>Penicillium</taxon>
    </lineage>
</organism>
<proteinExistence type="predicted"/>
<dbReference type="Gene3D" id="3.10.350.10">
    <property type="entry name" value="LysM domain"/>
    <property type="match status" value="3"/>
</dbReference>
<reference evidence="4 5" key="1">
    <citation type="journal article" date="2023" name="IMA Fungus">
        <title>Comparative genomic study of the Penicillium genus elucidates a diverse pangenome and 15 lateral gene transfer events.</title>
        <authorList>
            <person name="Petersen C."/>
            <person name="Sorensen T."/>
            <person name="Nielsen M.R."/>
            <person name="Sondergaard T.E."/>
            <person name="Sorensen J.L."/>
            <person name="Fitzpatrick D.A."/>
            <person name="Frisvad J.C."/>
            <person name="Nielsen K.L."/>
        </authorList>
    </citation>
    <scope>NUCLEOTIDE SEQUENCE [LARGE SCALE GENOMIC DNA]</scope>
    <source>
        <strain evidence="4 5">IBT 35679</strain>
    </source>
</reference>
<dbReference type="InterPro" id="IPR052210">
    <property type="entry name" value="LysM1-like"/>
</dbReference>
<dbReference type="PANTHER" id="PTHR34997">
    <property type="entry name" value="AM15"/>
    <property type="match status" value="1"/>
</dbReference>
<keyword evidence="5" id="KW-1185">Reference proteome</keyword>
<dbReference type="EMBL" id="JAQIZZ010000006">
    <property type="protein sequence ID" value="KAJ5538235.1"/>
    <property type="molecule type" value="Genomic_DNA"/>
</dbReference>
<dbReference type="SMART" id="SM00257">
    <property type="entry name" value="LysM"/>
    <property type="match status" value="3"/>
</dbReference>
<feature type="domain" description="LysM" evidence="3">
    <location>
        <begin position="298"/>
        <end position="344"/>
    </location>
</feature>
<keyword evidence="1" id="KW-0147">Chitin-binding</keyword>
<name>A0AAD6CT32_9EURO</name>